<dbReference type="Gene3D" id="3.40.30.10">
    <property type="entry name" value="Glutaredoxin"/>
    <property type="match status" value="1"/>
</dbReference>
<gene>
    <name evidence="8" type="primary">LOC111289448</name>
</gene>
<protein>
    <submittedName>
        <fullName evidence="8">Thioredoxin-like 1-2, chloroplastic</fullName>
    </submittedName>
</protein>
<dbReference type="InterPro" id="IPR013766">
    <property type="entry name" value="Thioredoxin_domain"/>
</dbReference>
<proteinExistence type="inferred from homology"/>
<keyword evidence="3" id="KW-0249">Electron transport</keyword>
<evidence type="ECO:0000259" key="6">
    <source>
        <dbReference type="PROSITE" id="PS51352"/>
    </source>
</evidence>
<accession>A0A6P5Y735</accession>
<evidence type="ECO:0000256" key="4">
    <source>
        <dbReference type="ARBA" id="ARBA00023157"/>
    </source>
</evidence>
<dbReference type="PANTHER" id="PTHR43601:SF17">
    <property type="entry name" value="THIOREDOXIN-LIKE 1-2, CHLOROPLASTIC"/>
    <property type="match status" value="1"/>
</dbReference>
<evidence type="ECO:0000256" key="2">
    <source>
        <dbReference type="ARBA" id="ARBA00022448"/>
    </source>
</evidence>
<dbReference type="Pfam" id="PF00085">
    <property type="entry name" value="Thioredoxin"/>
    <property type="match status" value="1"/>
</dbReference>
<sequence>MACSLKFGSYFSGFKETMLGSNSNRGSWFCASLSSLDSKDSTSKKFPLFSIDFLGKPLLVPDQKGSINWSSNHPGNRFSVQAETTCVSRGMRWWEKNLRPNMVKIHSAEELVDSLQNAGDRLVIIDFYSLGCGGCKALHPKICQLAEQNPNAIFLEVNCEELNNMCQCLNIRVLPFFRFYRGAEGRLCSFSCTNSTIKKFKDALAKHGADRCSLGPAKGLDESELMKLVSAGELSTNLQSPSTKEEKMEDLLTRRMELSGILNKADSNKMELETEPALQ</sequence>
<name>A0A6P5Y735_DURZI</name>
<keyword evidence="5" id="KW-0676">Redox-active center</keyword>
<feature type="domain" description="Thioredoxin" evidence="6">
    <location>
        <begin position="69"/>
        <end position="209"/>
    </location>
</feature>
<organism evidence="7 8">
    <name type="scientific">Durio zibethinus</name>
    <name type="common">Durian</name>
    <dbReference type="NCBI Taxonomy" id="66656"/>
    <lineage>
        <taxon>Eukaryota</taxon>
        <taxon>Viridiplantae</taxon>
        <taxon>Streptophyta</taxon>
        <taxon>Embryophyta</taxon>
        <taxon>Tracheophyta</taxon>
        <taxon>Spermatophyta</taxon>
        <taxon>Magnoliopsida</taxon>
        <taxon>eudicotyledons</taxon>
        <taxon>Gunneridae</taxon>
        <taxon>Pentapetalae</taxon>
        <taxon>rosids</taxon>
        <taxon>malvids</taxon>
        <taxon>Malvales</taxon>
        <taxon>Malvaceae</taxon>
        <taxon>Helicteroideae</taxon>
        <taxon>Durio</taxon>
    </lineage>
</organism>
<evidence type="ECO:0000313" key="8">
    <source>
        <dbReference type="RefSeq" id="XP_022736235.1"/>
    </source>
</evidence>
<dbReference type="FunFam" id="3.40.30.10:FF:000199">
    <property type="entry name" value="Thioredoxin-like 1-2, chloroplastic"/>
    <property type="match status" value="1"/>
</dbReference>
<evidence type="ECO:0000256" key="1">
    <source>
        <dbReference type="ARBA" id="ARBA00008987"/>
    </source>
</evidence>
<dbReference type="CDD" id="cd02947">
    <property type="entry name" value="TRX_family"/>
    <property type="match status" value="1"/>
</dbReference>
<dbReference type="OrthoDB" id="2121326at2759"/>
<evidence type="ECO:0000256" key="5">
    <source>
        <dbReference type="ARBA" id="ARBA00023284"/>
    </source>
</evidence>
<dbReference type="Proteomes" id="UP000515121">
    <property type="component" value="Unplaced"/>
</dbReference>
<keyword evidence="7" id="KW-1185">Reference proteome</keyword>
<dbReference type="KEGG" id="dzi:111289448"/>
<dbReference type="AlphaFoldDB" id="A0A6P5Y735"/>
<comment type="similarity">
    <text evidence="1">Belongs to the thioredoxin family.</text>
</comment>
<dbReference type="GO" id="GO:0009507">
    <property type="term" value="C:chloroplast"/>
    <property type="evidence" value="ECO:0007669"/>
    <property type="project" value="UniProtKB-ARBA"/>
</dbReference>
<evidence type="ECO:0000256" key="3">
    <source>
        <dbReference type="ARBA" id="ARBA00022982"/>
    </source>
</evidence>
<keyword evidence="4" id="KW-1015">Disulfide bond</keyword>
<dbReference type="PROSITE" id="PS51352">
    <property type="entry name" value="THIOREDOXIN_2"/>
    <property type="match status" value="1"/>
</dbReference>
<dbReference type="GO" id="GO:0045454">
    <property type="term" value="P:cell redox homeostasis"/>
    <property type="evidence" value="ECO:0007669"/>
    <property type="project" value="TreeGrafter"/>
</dbReference>
<evidence type="ECO:0000313" key="7">
    <source>
        <dbReference type="Proteomes" id="UP000515121"/>
    </source>
</evidence>
<dbReference type="RefSeq" id="XP_022736235.1">
    <property type="nucleotide sequence ID" value="XM_022880500.1"/>
</dbReference>
<reference evidence="8" key="1">
    <citation type="submission" date="2025-08" db="UniProtKB">
        <authorList>
            <consortium name="RefSeq"/>
        </authorList>
    </citation>
    <scope>IDENTIFICATION</scope>
    <source>
        <tissue evidence="8">Fruit stalk</tissue>
    </source>
</reference>
<dbReference type="GeneID" id="111289448"/>
<dbReference type="SUPFAM" id="SSF52833">
    <property type="entry name" value="Thioredoxin-like"/>
    <property type="match status" value="1"/>
</dbReference>
<dbReference type="PANTHER" id="PTHR43601">
    <property type="entry name" value="THIOREDOXIN, MITOCHONDRIAL"/>
    <property type="match status" value="1"/>
</dbReference>
<dbReference type="InterPro" id="IPR036249">
    <property type="entry name" value="Thioredoxin-like_sf"/>
</dbReference>
<keyword evidence="2" id="KW-0813">Transport</keyword>